<proteinExistence type="predicted"/>
<dbReference type="Proteomes" id="UP000271889">
    <property type="component" value="Unassembled WGS sequence"/>
</dbReference>
<accession>A0A3P6RWY4</accession>
<name>A0A3P6RWY4_CYLGO</name>
<keyword evidence="2" id="KW-1185">Reference proteome</keyword>
<evidence type="ECO:0000313" key="2">
    <source>
        <dbReference type="Proteomes" id="UP000271889"/>
    </source>
</evidence>
<gene>
    <name evidence="1" type="ORF">CGOC_LOCUS4397</name>
</gene>
<dbReference type="OrthoDB" id="626167at2759"/>
<sequence length="160" mass="18341">MRDESWRILEKICEGSIPEVCFQKVAKRLLLFPLHRRALPLLRMVEQGFSDPQFLVQLAIFLPSLVTEKLPENNLLLQLVCYVQMEDWSSVSTCVIAALADEETSQSSLLDGIFGQLTTGEVLQQVFLLSQWYVEGSIHWLTLQMLNGEDEIILLCWFVP</sequence>
<organism evidence="1 2">
    <name type="scientific">Cylicostephanus goldi</name>
    <name type="common">Nematode worm</name>
    <dbReference type="NCBI Taxonomy" id="71465"/>
    <lineage>
        <taxon>Eukaryota</taxon>
        <taxon>Metazoa</taxon>
        <taxon>Ecdysozoa</taxon>
        <taxon>Nematoda</taxon>
        <taxon>Chromadorea</taxon>
        <taxon>Rhabditida</taxon>
        <taxon>Rhabditina</taxon>
        <taxon>Rhabditomorpha</taxon>
        <taxon>Strongyloidea</taxon>
        <taxon>Strongylidae</taxon>
        <taxon>Cylicostephanus</taxon>
    </lineage>
</organism>
<dbReference type="AlphaFoldDB" id="A0A3P6RWY4"/>
<protein>
    <submittedName>
        <fullName evidence="1">Uncharacterized protein</fullName>
    </submittedName>
</protein>
<dbReference type="EMBL" id="UYRV01012150">
    <property type="protein sequence ID" value="VDK58685.1"/>
    <property type="molecule type" value="Genomic_DNA"/>
</dbReference>
<evidence type="ECO:0000313" key="1">
    <source>
        <dbReference type="EMBL" id="VDK58685.1"/>
    </source>
</evidence>
<reference evidence="1 2" key="1">
    <citation type="submission" date="2018-11" db="EMBL/GenBank/DDBJ databases">
        <authorList>
            <consortium name="Pathogen Informatics"/>
        </authorList>
    </citation>
    <scope>NUCLEOTIDE SEQUENCE [LARGE SCALE GENOMIC DNA]</scope>
</reference>